<proteinExistence type="predicted"/>
<dbReference type="Pfam" id="PF00561">
    <property type="entry name" value="Abhydrolase_1"/>
    <property type="match status" value="1"/>
</dbReference>
<gene>
    <name evidence="2" type="ORF">GCM10009809_29380</name>
</gene>
<dbReference type="RefSeq" id="WP_344249196.1">
    <property type="nucleotide sequence ID" value="NZ_BAAAPM010000005.1"/>
</dbReference>
<evidence type="ECO:0000313" key="3">
    <source>
        <dbReference type="Proteomes" id="UP001501138"/>
    </source>
</evidence>
<keyword evidence="3" id="KW-1185">Reference proteome</keyword>
<organism evidence="2 3">
    <name type="scientific">Isoptericola hypogeus</name>
    <dbReference type="NCBI Taxonomy" id="300179"/>
    <lineage>
        <taxon>Bacteria</taxon>
        <taxon>Bacillati</taxon>
        <taxon>Actinomycetota</taxon>
        <taxon>Actinomycetes</taxon>
        <taxon>Micrococcales</taxon>
        <taxon>Promicromonosporaceae</taxon>
        <taxon>Isoptericola</taxon>
    </lineage>
</organism>
<name>A0ABN2JM23_9MICO</name>
<dbReference type="EMBL" id="BAAAPM010000005">
    <property type="protein sequence ID" value="GAA1732080.1"/>
    <property type="molecule type" value="Genomic_DNA"/>
</dbReference>
<dbReference type="InterPro" id="IPR029058">
    <property type="entry name" value="AB_hydrolase_fold"/>
</dbReference>
<dbReference type="Gene3D" id="3.40.50.1820">
    <property type="entry name" value="alpha/beta hydrolase"/>
    <property type="match status" value="1"/>
</dbReference>
<comment type="caution">
    <text evidence="2">The sequence shown here is derived from an EMBL/GenBank/DDBJ whole genome shotgun (WGS) entry which is preliminary data.</text>
</comment>
<dbReference type="PANTHER" id="PTHR43798:SF5">
    <property type="entry name" value="MONOACYLGLYCEROL LIPASE ABHD6"/>
    <property type="match status" value="1"/>
</dbReference>
<sequence>MTTSIGSFRSDAARADYERAYRDLERLWPLPATELEVETQFGRTHVRRSGAGDRTPLVLLHGLNGSSLSWHGTVAPLAADRVVYAPDVVGTAGRSVQTAPLTSGADYGAWGEQLLAGLGLGRAHVLGYSEGAWFAGHLASRAPHRLASLTLGEGISALVKPSRAVVSRMVRAAMWPTEKSFAKLDAWLTPGVELSPEDRGVARAATRYRRRTPWPSPLTDAELAAIAAPTLALFGAETALGDPVAAGRRVADHVPGARVEIVPGGGHGLLWQLPDRVLLLVTEFLDAHDHA</sequence>
<accession>A0ABN2JM23</accession>
<dbReference type="InterPro" id="IPR000073">
    <property type="entry name" value="AB_hydrolase_1"/>
</dbReference>
<reference evidence="2 3" key="1">
    <citation type="journal article" date="2019" name="Int. J. Syst. Evol. Microbiol.">
        <title>The Global Catalogue of Microorganisms (GCM) 10K type strain sequencing project: providing services to taxonomists for standard genome sequencing and annotation.</title>
        <authorList>
            <consortium name="The Broad Institute Genomics Platform"/>
            <consortium name="The Broad Institute Genome Sequencing Center for Infectious Disease"/>
            <person name="Wu L."/>
            <person name="Ma J."/>
        </authorList>
    </citation>
    <scope>NUCLEOTIDE SEQUENCE [LARGE SCALE GENOMIC DNA]</scope>
    <source>
        <strain evidence="2 3">JCM 15589</strain>
    </source>
</reference>
<evidence type="ECO:0000313" key="2">
    <source>
        <dbReference type="EMBL" id="GAA1732080.1"/>
    </source>
</evidence>
<feature type="domain" description="AB hydrolase-1" evidence="1">
    <location>
        <begin position="56"/>
        <end position="154"/>
    </location>
</feature>
<dbReference type="PANTHER" id="PTHR43798">
    <property type="entry name" value="MONOACYLGLYCEROL LIPASE"/>
    <property type="match status" value="1"/>
</dbReference>
<dbReference type="InterPro" id="IPR050266">
    <property type="entry name" value="AB_hydrolase_sf"/>
</dbReference>
<dbReference type="Proteomes" id="UP001501138">
    <property type="component" value="Unassembled WGS sequence"/>
</dbReference>
<protein>
    <submittedName>
        <fullName evidence="2">Carboxylesterase</fullName>
    </submittedName>
</protein>
<evidence type="ECO:0000259" key="1">
    <source>
        <dbReference type="Pfam" id="PF00561"/>
    </source>
</evidence>
<dbReference type="SUPFAM" id="SSF53474">
    <property type="entry name" value="alpha/beta-Hydrolases"/>
    <property type="match status" value="1"/>
</dbReference>